<feature type="domain" description="Domain of unknown function at the cortex 1" evidence="1">
    <location>
        <begin position="83"/>
        <end position="315"/>
    </location>
</feature>
<protein>
    <recommendedName>
        <fullName evidence="1">Domain of unknown function at the cortex 1 domain-containing protein</fullName>
    </recommendedName>
</protein>
<keyword evidence="3" id="KW-1185">Reference proteome</keyword>
<reference evidence="2 3" key="1">
    <citation type="submission" date="2016-10" db="EMBL/GenBank/DDBJ databases">
        <authorList>
            <person name="Cai Z."/>
        </authorList>
    </citation>
    <scope>NUCLEOTIDE SEQUENCE [LARGE SCALE GENOMIC DNA]</scope>
</reference>
<dbReference type="EMBL" id="FNXT01000821">
    <property type="protein sequence ID" value="SZX67933.1"/>
    <property type="molecule type" value="Genomic_DNA"/>
</dbReference>
<organism evidence="2 3">
    <name type="scientific">Tetradesmus obliquus</name>
    <name type="common">Green alga</name>
    <name type="synonym">Acutodesmus obliquus</name>
    <dbReference type="NCBI Taxonomy" id="3088"/>
    <lineage>
        <taxon>Eukaryota</taxon>
        <taxon>Viridiplantae</taxon>
        <taxon>Chlorophyta</taxon>
        <taxon>core chlorophytes</taxon>
        <taxon>Chlorophyceae</taxon>
        <taxon>CS clade</taxon>
        <taxon>Sphaeropleales</taxon>
        <taxon>Scenedesmaceae</taxon>
        <taxon>Tetradesmus</taxon>
    </lineage>
</organism>
<dbReference type="Proteomes" id="UP000256970">
    <property type="component" value="Unassembled WGS sequence"/>
</dbReference>
<dbReference type="Pfam" id="PF08588">
    <property type="entry name" value="Duc1"/>
    <property type="match status" value="1"/>
</dbReference>
<evidence type="ECO:0000313" key="2">
    <source>
        <dbReference type="EMBL" id="SZX67933.1"/>
    </source>
</evidence>
<accession>A0A383VSP2</accession>
<sequence length="353" mass="38396">MSPVAVSAASIPAPSSDKVMIEPKKQASPGFEMCAGGIECAPGEVHPWHKPAMPTQEQFKSSPTYPVIVTPNPMATKQAIDGTADPQYAVPINQGPVTINSAFFEGIMEIHLKGLPNSQKAVFDGKKRHFQIMCQGRFKRPMSAAALCMGQEFVKPGQGPSWVADMLFNAAAKVFSNSTQVDVAAELPYFMNPVLAACQMVNVSRAGSAPGLAEAQEDMSLFSPALADKNGKPVSAAKRKKWCDVPKNLEGLMLDTEHVYTFHIWQHFIDFSAYKFSVGGLCKLDLAGPLNGQPLQLTVYDTKAKEHMFSMLVWHERLLYDPDRLANMQAAQVVAEKLSKLGTGLKWLLGGSK</sequence>
<dbReference type="PANTHER" id="PTHR34826">
    <property type="entry name" value="UPF0590 PROTEIN C409.17C"/>
    <property type="match status" value="1"/>
</dbReference>
<evidence type="ECO:0000259" key="1">
    <source>
        <dbReference type="Pfam" id="PF08588"/>
    </source>
</evidence>
<name>A0A383VSP2_TETOB</name>
<dbReference type="AlphaFoldDB" id="A0A383VSP2"/>
<dbReference type="STRING" id="3088.A0A383VSP2"/>
<dbReference type="InterPro" id="IPR013897">
    <property type="entry name" value="Duc1"/>
</dbReference>
<proteinExistence type="predicted"/>
<evidence type="ECO:0000313" key="3">
    <source>
        <dbReference type="Proteomes" id="UP000256970"/>
    </source>
</evidence>
<gene>
    <name evidence="2" type="ORF">BQ4739_LOCUS8269</name>
</gene>
<dbReference type="PANTHER" id="PTHR34826:SF2">
    <property type="entry name" value="UPF0590 PROTEIN C409.17C"/>
    <property type="match status" value="1"/>
</dbReference>